<reference evidence="4 5" key="1">
    <citation type="submission" date="2021-01" db="EMBL/GenBank/DDBJ databases">
        <authorList>
            <person name="Ruan W."/>
            <person name="Khan S.A."/>
            <person name="Jeon C.O."/>
        </authorList>
    </citation>
    <scope>NUCLEOTIDE SEQUENCE [LARGE SCALE GENOMIC DNA]</scope>
    <source>
        <strain evidence="4 5">R798</strain>
    </source>
</reference>
<gene>
    <name evidence="4" type="ORF">I4X03_016115</name>
</gene>
<dbReference type="PANTHER" id="PTHR23028:SF53">
    <property type="entry name" value="ACYL_TRANSF_3 DOMAIN-CONTAINING PROTEIN"/>
    <property type="match status" value="1"/>
</dbReference>
<feature type="transmembrane region" description="Helical" evidence="1">
    <location>
        <begin position="216"/>
        <end position="235"/>
    </location>
</feature>
<dbReference type="PANTHER" id="PTHR23028">
    <property type="entry name" value="ACETYLTRANSFERASE"/>
    <property type="match status" value="1"/>
</dbReference>
<feature type="transmembrane region" description="Helical" evidence="1">
    <location>
        <begin position="152"/>
        <end position="174"/>
    </location>
</feature>
<keyword evidence="4" id="KW-0808">Transferase</keyword>
<feature type="transmembrane region" description="Helical" evidence="1">
    <location>
        <begin position="241"/>
        <end position="263"/>
    </location>
</feature>
<dbReference type="Proteomes" id="UP000809349">
    <property type="component" value="Unassembled WGS sequence"/>
</dbReference>
<evidence type="ECO:0000256" key="1">
    <source>
        <dbReference type="SAM" id="Phobius"/>
    </source>
</evidence>
<dbReference type="Pfam" id="PF19040">
    <property type="entry name" value="SGNH"/>
    <property type="match status" value="1"/>
</dbReference>
<keyword evidence="4" id="KW-0012">Acyltransferase</keyword>
<dbReference type="InterPro" id="IPR050879">
    <property type="entry name" value="Acyltransferase_3"/>
</dbReference>
<feature type="transmembrane region" description="Helical" evidence="1">
    <location>
        <begin position="63"/>
        <end position="82"/>
    </location>
</feature>
<keyword evidence="5" id="KW-1185">Reference proteome</keyword>
<name>A0ABS7SS64_9BURK</name>
<evidence type="ECO:0000313" key="5">
    <source>
        <dbReference type="Proteomes" id="UP000809349"/>
    </source>
</evidence>
<protein>
    <submittedName>
        <fullName evidence="4">Acyltransferase</fullName>
    </submittedName>
</protein>
<evidence type="ECO:0000313" key="4">
    <source>
        <dbReference type="EMBL" id="MBZ2208793.1"/>
    </source>
</evidence>
<dbReference type="InterPro" id="IPR002656">
    <property type="entry name" value="Acyl_transf_3_dom"/>
</dbReference>
<evidence type="ECO:0000259" key="2">
    <source>
        <dbReference type="Pfam" id="PF01757"/>
    </source>
</evidence>
<feature type="transmembrane region" description="Helical" evidence="1">
    <location>
        <begin position="26"/>
        <end position="42"/>
    </location>
</feature>
<feature type="transmembrane region" description="Helical" evidence="1">
    <location>
        <begin position="308"/>
        <end position="325"/>
    </location>
</feature>
<dbReference type="InterPro" id="IPR043968">
    <property type="entry name" value="SGNH"/>
</dbReference>
<feature type="domain" description="SGNH" evidence="3">
    <location>
        <begin position="393"/>
        <end position="617"/>
    </location>
</feature>
<dbReference type="Pfam" id="PF01757">
    <property type="entry name" value="Acyl_transf_3"/>
    <property type="match status" value="1"/>
</dbReference>
<feature type="transmembrane region" description="Helical" evidence="1">
    <location>
        <begin position="186"/>
        <end position="204"/>
    </location>
</feature>
<dbReference type="GO" id="GO:0016746">
    <property type="term" value="F:acyltransferase activity"/>
    <property type="evidence" value="ECO:0007669"/>
    <property type="project" value="UniProtKB-KW"/>
</dbReference>
<feature type="transmembrane region" description="Helical" evidence="1">
    <location>
        <begin position="272"/>
        <end position="288"/>
    </location>
</feature>
<evidence type="ECO:0000259" key="3">
    <source>
        <dbReference type="Pfam" id="PF19040"/>
    </source>
</evidence>
<dbReference type="EMBL" id="JAFBIL020000006">
    <property type="protein sequence ID" value="MBZ2208793.1"/>
    <property type="molecule type" value="Genomic_DNA"/>
</dbReference>
<feature type="transmembrane region" description="Helical" evidence="1">
    <location>
        <begin position="337"/>
        <end position="356"/>
    </location>
</feature>
<keyword evidence="1" id="KW-1133">Transmembrane helix</keyword>
<comment type="caution">
    <text evidence="4">The sequence shown here is derived from an EMBL/GenBank/DDBJ whole genome shotgun (WGS) entry which is preliminary data.</text>
</comment>
<reference evidence="4 5" key="2">
    <citation type="submission" date="2021-08" db="EMBL/GenBank/DDBJ databases">
        <title>Massilia sp. R798.</title>
        <authorList>
            <person name="Baek J.H."/>
            <person name="Jung H.S."/>
            <person name="Kim K.R."/>
            <person name="Jeon C.O."/>
        </authorList>
    </citation>
    <scope>NUCLEOTIDE SEQUENCE [LARGE SCALE GENOMIC DNA]</scope>
    <source>
        <strain evidence="4 5">R798</strain>
    </source>
</reference>
<organism evidence="4 5">
    <name type="scientific">Massilia soli</name>
    <dbReference type="NCBI Taxonomy" id="2792854"/>
    <lineage>
        <taxon>Bacteria</taxon>
        <taxon>Pseudomonadati</taxon>
        <taxon>Pseudomonadota</taxon>
        <taxon>Betaproteobacteria</taxon>
        <taxon>Burkholderiales</taxon>
        <taxon>Oxalobacteraceae</taxon>
        <taxon>Telluria group</taxon>
        <taxon>Massilia</taxon>
    </lineage>
</organism>
<proteinExistence type="predicted"/>
<feature type="domain" description="Acyltransferase 3" evidence="2">
    <location>
        <begin position="1"/>
        <end position="323"/>
    </location>
</feature>
<feature type="transmembrane region" description="Helical" evidence="1">
    <location>
        <begin position="123"/>
        <end position="145"/>
    </location>
</feature>
<keyword evidence="1" id="KW-0812">Transmembrane</keyword>
<sequence>MRAIAVLAVVVFHAFPALIPGGFTGVDIFFVISGFLISTILAKSLAHGSFSFAGFYARRIKRIFPALLAVMAATLAFGWVALFPDELAQLARHITGGAGFLSNLVLWNEVGYFDRGADTKPLLHLWSLAIEEQFYILWPVVLLLAWKRRVSLLAAAAVLAALSFAVNVGGIHAFPSATFYSPASRAWELLAGAMLACALLRPVPSLTRAVALLPPNAWSALGALFLTLGFALITAKHRFPGWYALLPVAGAVMLIGAGPRAWFNRVVLSNRLLVWVGLISYPLYLWHWPLLSYAHIIETGTPAPQLRAALMVLAVVLAWLTYRLIERPLRFGEGRYKVAVLAGLMVALGAGGAWIARQGGMPQRAAVLENARHQKSLVLVEDVQNAAACKKRYGFDSLYEYCLIGDVTREPTVALVGDSHAYHVVAGLTKYYASRGENLVMFGTRHPYWGVKPGDDPYQQATQPMLELALGIPSIKTLVISTHIQFDTSSPDGRVMYNAARDTIRRFTEAGKAVIMMEDVPLLSFDPRACIKRAGIVSSATRAPCALPRSEVEKRSPQNEALVAGLLQEFPGTALFRTRDLLCDVTLCWAMKDGNLLYRDNNHLSYEGDLYIGGKFAAWDALRQSRMDGPR</sequence>
<keyword evidence="1" id="KW-0472">Membrane</keyword>
<accession>A0ABS7SS64</accession>